<dbReference type="RefSeq" id="WP_238898256.1">
    <property type="nucleotide sequence ID" value="NZ_JAKOGG010000021.1"/>
</dbReference>
<reference evidence="2 3" key="1">
    <citation type="submission" date="2022-02" db="EMBL/GenBank/DDBJ databases">
        <authorList>
            <person name="Zhuang L."/>
        </authorList>
    </citation>
    <scope>NUCLEOTIDE SEQUENCE [LARGE SCALE GENOMIC DNA]</scope>
    <source>
        <strain evidence="2 3">C32</strain>
    </source>
</reference>
<feature type="transmembrane region" description="Helical" evidence="1">
    <location>
        <begin position="29"/>
        <end position="49"/>
    </location>
</feature>
<comment type="caution">
    <text evidence="2">The sequence shown here is derived from an EMBL/GenBank/DDBJ whole genome shotgun (WGS) entry which is preliminary data.</text>
</comment>
<sequence length="54" mass="5764">MSALLESLLCALPSPPVKALWQSMRQSPLLTAVVICGTLLLLAGAMLLWRMSPA</sequence>
<name>A0ABT2FR81_9GAMM</name>
<evidence type="ECO:0000313" key="3">
    <source>
        <dbReference type="Proteomes" id="UP001201549"/>
    </source>
</evidence>
<keyword evidence="1" id="KW-1133">Transmembrane helix</keyword>
<keyword evidence="1" id="KW-0472">Membrane</keyword>
<evidence type="ECO:0000313" key="2">
    <source>
        <dbReference type="EMBL" id="MCS4558437.1"/>
    </source>
</evidence>
<dbReference type="Proteomes" id="UP001201549">
    <property type="component" value="Unassembled WGS sequence"/>
</dbReference>
<keyword evidence="3" id="KW-1185">Reference proteome</keyword>
<keyword evidence="1" id="KW-0812">Transmembrane</keyword>
<reference evidence="3" key="2">
    <citation type="submission" date="2023-07" db="EMBL/GenBank/DDBJ databases">
        <title>Shewanella mangrovi sp. nov., an acetaldehyde- degrading bacterium isolated from mangrove sediment.</title>
        <authorList>
            <person name="Liu Y."/>
        </authorList>
    </citation>
    <scope>NUCLEOTIDE SEQUENCE [LARGE SCALE GENOMIC DNA]</scope>
    <source>
        <strain evidence="3">C32</strain>
    </source>
</reference>
<organism evidence="2 3">
    <name type="scientific">Shewanella electrica</name>
    <dbReference type="NCBI Taxonomy" id="515560"/>
    <lineage>
        <taxon>Bacteria</taxon>
        <taxon>Pseudomonadati</taxon>
        <taxon>Pseudomonadota</taxon>
        <taxon>Gammaproteobacteria</taxon>
        <taxon>Alteromonadales</taxon>
        <taxon>Shewanellaceae</taxon>
        <taxon>Shewanella</taxon>
    </lineage>
</organism>
<evidence type="ECO:0000256" key="1">
    <source>
        <dbReference type="SAM" id="Phobius"/>
    </source>
</evidence>
<evidence type="ECO:0008006" key="4">
    <source>
        <dbReference type="Google" id="ProtNLM"/>
    </source>
</evidence>
<protein>
    <recommendedName>
        <fullName evidence="4">ABC transporter permease</fullName>
    </recommendedName>
</protein>
<proteinExistence type="predicted"/>
<accession>A0ABT2FR81</accession>
<gene>
    <name evidence="2" type="ORF">L9G74_18530</name>
</gene>
<dbReference type="EMBL" id="JAKOGG010000021">
    <property type="protein sequence ID" value="MCS4558437.1"/>
    <property type="molecule type" value="Genomic_DNA"/>
</dbReference>